<keyword evidence="1 6" id="KW-0963">Cytoplasm</keyword>
<keyword evidence="2 6" id="KW-0690">Ribosome biogenesis</keyword>
<dbReference type="InterPro" id="IPR022968">
    <property type="entry name" value="Tsr3-like"/>
</dbReference>
<dbReference type="Pfam" id="PF04034">
    <property type="entry name" value="Ribo_biogen_C"/>
    <property type="match status" value="1"/>
</dbReference>
<feature type="region of interest" description="Disordered" evidence="7">
    <location>
        <begin position="223"/>
        <end position="346"/>
    </location>
</feature>
<feature type="binding site" evidence="6">
    <location>
        <position position="151"/>
    </location>
    <ligand>
        <name>S-adenosyl-L-methionine</name>
        <dbReference type="ChEBI" id="CHEBI:59789"/>
    </ligand>
</feature>
<comment type="function">
    <text evidence="6">Aminocarboxypropyltransferase that catalyzes the aminocarboxypropyl transfer on pseudouridine at position 1191 (Psi1191) in 18S rRNA. It constitutes the last step in biosynthesis of the hypermodified N1-methyl-N3-(3-amino-3-carboxypropyl) pseudouridine (m1acp3-Psi) conserved in eukaryotic 18S rRNA.</text>
</comment>
<dbReference type="InterPro" id="IPR007209">
    <property type="entry name" value="RNaseL-inhib-like_metal-bd_dom"/>
</dbReference>
<keyword evidence="5 6" id="KW-0949">S-adenosyl-L-methionine</keyword>
<keyword evidence="3 6" id="KW-0698">rRNA processing</keyword>
<evidence type="ECO:0000256" key="6">
    <source>
        <dbReference type="HAMAP-Rule" id="MF_03146"/>
    </source>
</evidence>
<comment type="subcellular location">
    <subcellularLocation>
        <location evidence="6">Cytoplasm</location>
    </subcellularLocation>
    <subcellularLocation>
        <location evidence="6">Nucleus</location>
    </subcellularLocation>
</comment>
<proteinExistence type="inferred from homology"/>
<dbReference type="Pfam" id="PF04068">
    <property type="entry name" value="Fer4_RLI"/>
    <property type="match status" value="1"/>
</dbReference>
<comment type="catalytic activity">
    <reaction evidence="6">
        <text>N(1)-methylpseudouridine(1191) in yeast 18S rRNA + S-adenosyl-L-methionine = N(1)-methyl-N(3)-[(3S)-3-amino-3-carboxypropyl]pseudouridine(1191) in yeast 18S rRNA + S-methyl-5'-thioadenosine + H(+)</text>
        <dbReference type="Rhea" id="RHEA:63300"/>
        <dbReference type="Rhea" id="RHEA-COMP:13852"/>
        <dbReference type="Rhea" id="RHEA-COMP:16309"/>
        <dbReference type="ChEBI" id="CHEBI:15378"/>
        <dbReference type="ChEBI" id="CHEBI:17509"/>
        <dbReference type="ChEBI" id="CHEBI:59789"/>
        <dbReference type="ChEBI" id="CHEBI:74890"/>
        <dbReference type="ChEBI" id="CHEBI:146234"/>
    </reaction>
</comment>
<keyword evidence="4 6" id="KW-0808">Transferase</keyword>
<comment type="catalytic activity">
    <reaction evidence="6">
        <text>an N(1)-methylpseudouridine in rRNA + S-adenosyl-L-methionine = N(1)-methyl-N(3)-[(3S)-3-amino-3-carboxypropyl]pseudouridine in rRNA + S-methyl-5'-thioadenosine + H(+)</text>
        <dbReference type="Rhea" id="RHEA:63296"/>
        <dbReference type="Rhea" id="RHEA-COMP:11634"/>
        <dbReference type="Rhea" id="RHEA-COMP:16310"/>
        <dbReference type="ChEBI" id="CHEBI:15378"/>
        <dbReference type="ChEBI" id="CHEBI:17509"/>
        <dbReference type="ChEBI" id="CHEBI:59789"/>
        <dbReference type="ChEBI" id="CHEBI:74890"/>
        <dbReference type="ChEBI" id="CHEBI:146234"/>
        <dbReference type="EC" id="2.5.1.157"/>
    </reaction>
</comment>
<dbReference type="EC" id="2.5.1.157" evidence="6"/>
<feature type="binding site" evidence="6">
    <location>
        <position position="113"/>
    </location>
    <ligand>
        <name>S-adenosyl-L-methionine</name>
        <dbReference type="ChEBI" id="CHEBI:59789"/>
    </ligand>
</feature>
<evidence type="ECO:0000256" key="4">
    <source>
        <dbReference type="ARBA" id="ARBA00022679"/>
    </source>
</evidence>
<gene>
    <name evidence="6" type="primary">TSR3</name>
    <name evidence="10" type="ORF">BT63DRAFT_427433</name>
</gene>
<keyword evidence="6" id="KW-0539">Nucleus</keyword>
<evidence type="ECO:0000256" key="2">
    <source>
        <dbReference type="ARBA" id="ARBA00022517"/>
    </source>
</evidence>
<dbReference type="AlphaFoldDB" id="A0A6A6U5V4"/>
<dbReference type="GO" id="GO:1904047">
    <property type="term" value="F:S-adenosyl-L-methionine binding"/>
    <property type="evidence" value="ECO:0007669"/>
    <property type="project" value="UniProtKB-UniRule"/>
</dbReference>
<dbReference type="GO" id="GO:0005737">
    <property type="term" value="C:cytoplasm"/>
    <property type="evidence" value="ECO:0007669"/>
    <property type="project" value="UniProtKB-SubCell"/>
</dbReference>
<name>A0A6A6U5V4_9PEZI</name>
<organism evidence="10 11">
    <name type="scientific">Microthyrium microscopicum</name>
    <dbReference type="NCBI Taxonomy" id="703497"/>
    <lineage>
        <taxon>Eukaryota</taxon>
        <taxon>Fungi</taxon>
        <taxon>Dikarya</taxon>
        <taxon>Ascomycota</taxon>
        <taxon>Pezizomycotina</taxon>
        <taxon>Dothideomycetes</taxon>
        <taxon>Dothideomycetes incertae sedis</taxon>
        <taxon>Microthyriales</taxon>
        <taxon>Microthyriaceae</taxon>
        <taxon>Microthyrium</taxon>
    </lineage>
</organism>
<evidence type="ECO:0000259" key="9">
    <source>
        <dbReference type="Pfam" id="PF04068"/>
    </source>
</evidence>
<comment type="similarity">
    <text evidence="6">Belongs to the TDD superfamily. TSR3 family.</text>
</comment>
<feature type="compositionally biased region" description="Basic residues" evidence="7">
    <location>
        <begin position="1"/>
        <end position="15"/>
    </location>
</feature>
<dbReference type="GO" id="GO:0106388">
    <property type="term" value="F:rRNA small subunit aminocarboxypropyltransferase activity"/>
    <property type="evidence" value="ECO:0007669"/>
    <property type="project" value="UniProtKB-EC"/>
</dbReference>
<feature type="compositionally biased region" description="Low complexity" evidence="7">
    <location>
        <begin position="32"/>
        <end position="45"/>
    </location>
</feature>
<evidence type="ECO:0000313" key="11">
    <source>
        <dbReference type="Proteomes" id="UP000799302"/>
    </source>
</evidence>
<dbReference type="Proteomes" id="UP000799302">
    <property type="component" value="Unassembled WGS sequence"/>
</dbReference>
<keyword evidence="11" id="KW-1185">Reference proteome</keyword>
<protein>
    <recommendedName>
        <fullName evidence="6">18S rRNA aminocarboxypropyltransferase</fullName>
        <ecNumber evidence="6">2.5.1.157</ecNumber>
    </recommendedName>
</protein>
<dbReference type="OrthoDB" id="10262062at2759"/>
<feature type="binding site" evidence="6">
    <location>
        <position position="136"/>
    </location>
    <ligand>
        <name>S-adenosyl-L-methionine</name>
        <dbReference type="ChEBI" id="CHEBI:59789"/>
    </ligand>
</feature>
<feature type="compositionally biased region" description="Basic and acidic residues" evidence="7">
    <location>
        <begin position="223"/>
        <end position="240"/>
    </location>
</feature>
<dbReference type="InterPro" id="IPR007177">
    <property type="entry name" value="Tsr3_C"/>
</dbReference>
<feature type="domain" description="RNase L inhibitor RLI-like possible metal-binding" evidence="9">
    <location>
        <begin position="51"/>
        <end position="81"/>
    </location>
</feature>
<feature type="compositionally biased region" description="Acidic residues" evidence="7">
    <location>
        <begin position="241"/>
        <end position="260"/>
    </location>
</feature>
<dbReference type="HAMAP" id="MF_01116">
    <property type="entry name" value="TSR3"/>
    <property type="match status" value="1"/>
</dbReference>
<feature type="domain" description="16S/18S rRNA aminocarboxypropyltransferase Tsr3 C-terminal" evidence="8">
    <location>
        <begin position="87"/>
        <end position="213"/>
    </location>
</feature>
<dbReference type="GO" id="GO:0030490">
    <property type="term" value="P:maturation of SSU-rRNA"/>
    <property type="evidence" value="ECO:0007669"/>
    <property type="project" value="TreeGrafter"/>
</dbReference>
<dbReference type="GO" id="GO:0000455">
    <property type="term" value="P:enzyme-directed rRNA pseudouridine synthesis"/>
    <property type="evidence" value="ECO:0007669"/>
    <property type="project" value="UniProtKB-UniRule"/>
</dbReference>
<feature type="binding site" evidence="6">
    <location>
        <position position="65"/>
    </location>
    <ligand>
        <name>S-adenosyl-L-methionine</name>
        <dbReference type="ChEBI" id="CHEBI:59789"/>
    </ligand>
</feature>
<dbReference type="GO" id="GO:0005634">
    <property type="term" value="C:nucleus"/>
    <property type="evidence" value="ECO:0007669"/>
    <property type="project" value="UniProtKB-SubCell"/>
</dbReference>
<evidence type="ECO:0000259" key="8">
    <source>
        <dbReference type="Pfam" id="PF04034"/>
    </source>
</evidence>
<accession>A0A6A6U5V4</accession>
<feature type="region of interest" description="Disordered" evidence="7">
    <location>
        <begin position="1"/>
        <end position="49"/>
    </location>
</feature>
<evidence type="ECO:0000313" key="10">
    <source>
        <dbReference type="EMBL" id="KAF2667016.1"/>
    </source>
</evidence>
<feature type="compositionally biased region" description="Acidic residues" evidence="7">
    <location>
        <begin position="323"/>
        <end position="346"/>
    </location>
</feature>
<evidence type="ECO:0000256" key="7">
    <source>
        <dbReference type="SAM" id="MobiDB-lite"/>
    </source>
</evidence>
<evidence type="ECO:0000256" key="3">
    <source>
        <dbReference type="ARBA" id="ARBA00022552"/>
    </source>
</evidence>
<evidence type="ECO:0000256" key="5">
    <source>
        <dbReference type="ARBA" id="ARBA00022691"/>
    </source>
</evidence>
<evidence type="ECO:0000256" key="1">
    <source>
        <dbReference type="ARBA" id="ARBA00022490"/>
    </source>
</evidence>
<dbReference type="EMBL" id="MU004238">
    <property type="protein sequence ID" value="KAF2667016.1"/>
    <property type="molecule type" value="Genomic_DNA"/>
</dbReference>
<reference evidence="10" key="1">
    <citation type="journal article" date="2020" name="Stud. Mycol.">
        <title>101 Dothideomycetes genomes: a test case for predicting lifestyles and emergence of pathogens.</title>
        <authorList>
            <person name="Haridas S."/>
            <person name="Albert R."/>
            <person name="Binder M."/>
            <person name="Bloem J."/>
            <person name="Labutti K."/>
            <person name="Salamov A."/>
            <person name="Andreopoulos B."/>
            <person name="Baker S."/>
            <person name="Barry K."/>
            <person name="Bills G."/>
            <person name="Bluhm B."/>
            <person name="Cannon C."/>
            <person name="Castanera R."/>
            <person name="Culley D."/>
            <person name="Daum C."/>
            <person name="Ezra D."/>
            <person name="Gonzalez J."/>
            <person name="Henrissat B."/>
            <person name="Kuo A."/>
            <person name="Liang C."/>
            <person name="Lipzen A."/>
            <person name="Lutzoni F."/>
            <person name="Magnuson J."/>
            <person name="Mondo S."/>
            <person name="Nolan M."/>
            <person name="Ohm R."/>
            <person name="Pangilinan J."/>
            <person name="Park H.-J."/>
            <person name="Ramirez L."/>
            <person name="Alfaro M."/>
            <person name="Sun H."/>
            <person name="Tritt A."/>
            <person name="Yoshinaga Y."/>
            <person name="Zwiers L.-H."/>
            <person name="Turgeon B."/>
            <person name="Goodwin S."/>
            <person name="Spatafora J."/>
            <person name="Crous P."/>
            <person name="Grigoriev I."/>
        </authorList>
    </citation>
    <scope>NUCLEOTIDE SEQUENCE</scope>
    <source>
        <strain evidence="10">CBS 115976</strain>
    </source>
</reference>
<sequence length="375" mass="41586">MVRHKKDNFRGKKGPHYTPRPRPPPESLASYDPNDPNATPPTTSTHPPFKAAAWDLHHCNPNRCSGKKLMRAGLLRPLSLGTKHSGIVISPQGTIPVSPADLPLLETYGAAVVECSWNRINEVPWGRLGGKNERILPYLVAANQTNYGKPWRLNCVEALAAAFAICGRWEWAEEILGGFGYGEAFLEINGELFERYSGAGDAEGVRRAEEEWLVKIGKEYTGRREKKTDAEEVEGLLRESGDEEDGDGEEDGEEEEEEFDPYGLPPSDHDSDEEEQMAELRRKVLASRPFKAVGEEEEDTKQAPVVVSRPQEPVVTKPKQEIASEDEKEESENGSESGDGLDDDFDNIIKAAPVTDRSGIAALERKRAREKGTVR</sequence>
<dbReference type="PANTHER" id="PTHR20426:SF0">
    <property type="entry name" value="18S RRNA AMINOCARBOXYPROPYLTRANSFERASE"/>
    <property type="match status" value="1"/>
</dbReference>
<dbReference type="PANTHER" id="PTHR20426">
    <property type="entry name" value="RIBOSOME BIOGENESIS PROTEIN TSR3 HOMOLOG"/>
    <property type="match status" value="1"/>
</dbReference>